<evidence type="ECO:0000256" key="2">
    <source>
        <dbReference type="ARBA" id="ARBA00022737"/>
    </source>
</evidence>
<feature type="repeat" description="WD" evidence="3">
    <location>
        <begin position="256"/>
        <end position="299"/>
    </location>
</feature>
<accession>A0A914H2U1</accession>
<evidence type="ECO:0000256" key="1">
    <source>
        <dbReference type="ARBA" id="ARBA00022574"/>
    </source>
</evidence>
<name>A0A914H2U1_GLORO</name>
<sequence length="465" mass="51055">MTISCTSSKDTSQNDFGLVDEQQKEFKMVLKEQKAHERTVVGVQFFRDRRTGQLSLVSIGHDSLKLWSVITFDDEIELTQLKEAKRWNCGVQSYAMAEHGNEFFVVGTESVLHIVGFGALEMDGAVSKVQRGMMEIWFVQVTSTPGHFLTVNFQADQLQILNTRGEVLNAVPFEKAKQISAIIYGFQFTAIGNSHGIISVANSSTLQTLYSIEAHSMRVRCLTFIADDGKLLSGSDDKTVKLFALGETRAQLLRIFCGHKGIVTGLAVCRASEGQRFASCGTDNCVIVWNTQSGDKSHVFGECTGTANDVPRCVAFTPNGRFLVAGSEDANILAFRVPQPKNYVEQLPLELENGTNGDGLAMDEWEREGSPIAEFNDSTLHPSADYVDAFEGQPPQHRQLGTTPSGEDTPNGSEMADDGGQTQSSSQQNTPADGGERRRPPQGEEGEIDPEEVERRELEMELGID</sequence>
<reference evidence="6" key="1">
    <citation type="submission" date="2022-11" db="UniProtKB">
        <authorList>
            <consortium name="WormBaseParasite"/>
        </authorList>
    </citation>
    <scope>IDENTIFICATION</scope>
</reference>
<dbReference type="SUPFAM" id="SSF50978">
    <property type="entry name" value="WD40 repeat-like"/>
    <property type="match status" value="1"/>
</dbReference>
<keyword evidence="1 3" id="KW-0853">WD repeat</keyword>
<dbReference type="Pfam" id="PF00400">
    <property type="entry name" value="WD40"/>
    <property type="match status" value="3"/>
</dbReference>
<proteinExistence type="predicted"/>
<evidence type="ECO:0000256" key="4">
    <source>
        <dbReference type="SAM" id="MobiDB-lite"/>
    </source>
</evidence>
<feature type="compositionally biased region" description="Polar residues" evidence="4">
    <location>
        <begin position="399"/>
        <end position="412"/>
    </location>
</feature>
<dbReference type="AlphaFoldDB" id="A0A914H2U1"/>
<dbReference type="WBParaSite" id="Gr19_v10_g13141.t1">
    <property type="protein sequence ID" value="Gr19_v10_g13141.t1"/>
    <property type="gene ID" value="Gr19_v10_g13141"/>
</dbReference>
<dbReference type="Gene3D" id="2.130.10.10">
    <property type="entry name" value="YVTN repeat-like/Quinoprotein amine dehydrogenase"/>
    <property type="match status" value="1"/>
</dbReference>
<organism evidence="5 6">
    <name type="scientific">Globodera rostochiensis</name>
    <name type="common">Golden nematode worm</name>
    <name type="synonym">Heterodera rostochiensis</name>
    <dbReference type="NCBI Taxonomy" id="31243"/>
    <lineage>
        <taxon>Eukaryota</taxon>
        <taxon>Metazoa</taxon>
        <taxon>Ecdysozoa</taxon>
        <taxon>Nematoda</taxon>
        <taxon>Chromadorea</taxon>
        <taxon>Rhabditida</taxon>
        <taxon>Tylenchina</taxon>
        <taxon>Tylenchomorpha</taxon>
        <taxon>Tylenchoidea</taxon>
        <taxon>Heteroderidae</taxon>
        <taxon>Heteroderinae</taxon>
        <taxon>Globodera</taxon>
    </lineage>
</organism>
<dbReference type="InterPro" id="IPR036322">
    <property type="entry name" value="WD40_repeat_dom_sf"/>
</dbReference>
<dbReference type="PANTHER" id="PTHR19848:SF8">
    <property type="entry name" value="F-BOX AND WD REPEAT DOMAIN CONTAINING 7"/>
    <property type="match status" value="1"/>
</dbReference>
<dbReference type="PANTHER" id="PTHR19848">
    <property type="entry name" value="WD40 REPEAT PROTEIN"/>
    <property type="match status" value="1"/>
</dbReference>
<keyword evidence="2" id="KW-0677">Repeat</keyword>
<dbReference type="Proteomes" id="UP000887572">
    <property type="component" value="Unplaced"/>
</dbReference>
<evidence type="ECO:0000313" key="6">
    <source>
        <dbReference type="WBParaSite" id="Gr19_v10_g13141.t1"/>
    </source>
</evidence>
<dbReference type="SMART" id="SM00320">
    <property type="entry name" value="WD40"/>
    <property type="match status" value="4"/>
</dbReference>
<keyword evidence="5" id="KW-1185">Reference proteome</keyword>
<dbReference type="InterPro" id="IPR015943">
    <property type="entry name" value="WD40/YVTN_repeat-like_dom_sf"/>
</dbReference>
<feature type="region of interest" description="Disordered" evidence="4">
    <location>
        <begin position="385"/>
        <end position="465"/>
    </location>
</feature>
<feature type="repeat" description="WD" evidence="3">
    <location>
        <begin position="212"/>
        <end position="243"/>
    </location>
</feature>
<dbReference type="InterPro" id="IPR001680">
    <property type="entry name" value="WD40_rpt"/>
</dbReference>
<evidence type="ECO:0000313" key="5">
    <source>
        <dbReference type="Proteomes" id="UP000887572"/>
    </source>
</evidence>
<protein>
    <submittedName>
        <fullName evidence="6">WD_REPEATS_REGION domain-containing protein</fullName>
    </submittedName>
</protein>
<dbReference type="PROSITE" id="PS50082">
    <property type="entry name" value="WD_REPEATS_2"/>
    <property type="match status" value="2"/>
</dbReference>
<evidence type="ECO:0000256" key="3">
    <source>
        <dbReference type="PROSITE-ProRule" id="PRU00221"/>
    </source>
</evidence>